<evidence type="ECO:0000256" key="6">
    <source>
        <dbReference type="ARBA" id="ARBA00022989"/>
    </source>
</evidence>
<dbReference type="InterPro" id="IPR003598">
    <property type="entry name" value="Ig_sub2"/>
</dbReference>
<dbReference type="PANTHER" id="PTHR45080">
    <property type="entry name" value="CONTACTIN 5"/>
    <property type="match status" value="1"/>
</dbReference>
<organism evidence="11 12">
    <name type="scientific">Portunus trituberculatus</name>
    <name type="common">Swimming crab</name>
    <name type="synonym">Neptunus trituberculatus</name>
    <dbReference type="NCBI Taxonomy" id="210409"/>
    <lineage>
        <taxon>Eukaryota</taxon>
        <taxon>Metazoa</taxon>
        <taxon>Ecdysozoa</taxon>
        <taxon>Arthropoda</taxon>
        <taxon>Crustacea</taxon>
        <taxon>Multicrustacea</taxon>
        <taxon>Malacostraca</taxon>
        <taxon>Eumalacostraca</taxon>
        <taxon>Eucarida</taxon>
        <taxon>Decapoda</taxon>
        <taxon>Pleocyemata</taxon>
        <taxon>Brachyura</taxon>
        <taxon>Eubrachyura</taxon>
        <taxon>Portunoidea</taxon>
        <taxon>Portunidae</taxon>
        <taxon>Portuninae</taxon>
        <taxon>Portunus</taxon>
    </lineage>
</organism>
<comment type="subcellular location">
    <subcellularLocation>
        <location evidence="1">Membrane</location>
        <topology evidence="1">Single-pass membrane protein</topology>
    </subcellularLocation>
</comment>
<keyword evidence="6" id="KW-1133">Transmembrane helix</keyword>
<keyword evidence="8" id="KW-1015">Disulfide bond</keyword>
<dbReference type="InterPro" id="IPR050958">
    <property type="entry name" value="Cell_Adh-Cytoskel_Orgn"/>
</dbReference>
<dbReference type="GO" id="GO:0007156">
    <property type="term" value="P:homophilic cell adhesion via plasma membrane adhesion molecules"/>
    <property type="evidence" value="ECO:0007669"/>
    <property type="project" value="TreeGrafter"/>
</dbReference>
<dbReference type="InterPro" id="IPR003599">
    <property type="entry name" value="Ig_sub"/>
</dbReference>
<sequence length="275" mass="30051">MFKHALPNGEHRMLFVGNMALKPSKRLIKSGNSFTLRGVRRSHAGKYVCRIETSPAKELIHTLDVQYPATVRRVSPAVQQVVQGSGVTLECQADGNPPAAISWSRQQGHLPSGAQAVEGLSLTLEGVDRHVEGTYVCTASNGVGQPSATTMAIEVQYPPDIITEEATCGHPLTKHYALPQAILHTGEGDEASLTCVVHGRPTPTITWTKEDNPLILDSHVSYQHNLHRHTLTIFTVRQDDFGDYSCTAKNALGSIKKTLRITGKIILLKLLSYIF</sequence>
<keyword evidence="4" id="KW-0677">Repeat</keyword>
<dbReference type="InterPro" id="IPR013098">
    <property type="entry name" value="Ig_I-set"/>
</dbReference>
<dbReference type="SMART" id="SM00409">
    <property type="entry name" value="IG"/>
    <property type="match status" value="2"/>
</dbReference>
<dbReference type="EMBL" id="VSRR010000487">
    <property type="protein sequence ID" value="MPC16216.1"/>
    <property type="molecule type" value="Genomic_DNA"/>
</dbReference>
<dbReference type="GO" id="GO:0043025">
    <property type="term" value="C:neuronal cell body"/>
    <property type="evidence" value="ECO:0007669"/>
    <property type="project" value="TreeGrafter"/>
</dbReference>
<name>A0A5B7D592_PORTR</name>
<dbReference type="GO" id="GO:0008046">
    <property type="term" value="F:axon guidance receptor activity"/>
    <property type="evidence" value="ECO:0007669"/>
    <property type="project" value="TreeGrafter"/>
</dbReference>
<evidence type="ECO:0000313" key="12">
    <source>
        <dbReference type="Proteomes" id="UP000324222"/>
    </source>
</evidence>
<dbReference type="PANTHER" id="PTHR45080:SF33">
    <property type="entry name" value="IG-LIKE DOMAIN-CONTAINING PROTEIN"/>
    <property type="match status" value="1"/>
</dbReference>
<comment type="caution">
    <text evidence="11">The sequence shown here is derived from an EMBL/GenBank/DDBJ whole genome shotgun (WGS) entry which is preliminary data.</text>
</comment>
<evidence type="ECO:0000256" key="7">
    <source>
        <dbReference type="ARBA" id="ARBA00023136"/>
    </source>
</evidence>
<dbReference type="GO" id="GO:0030424">
    <property type="term" value="C:axon"/>
    <property type="evidence" value="ECO:0007669"/>
    <property type="project" value="TreeGrafter"/>
</dbReference>
<evidence type="ECO:0000256" key="3">
    <source>
        <dbReference type="ARBA" id="ARBA00022729"/>
    </source>
</evidence>
<dbReference type="AlphaFoldDB" id="A0A5B7D592"/>
<proteinExistence type="predicted"/>
<keyword evidence="12" id="KW-1185">Reference proteome</keyword>
<evidence type="ECO:0000256" key="2">
    <source>
        <dbReference type="ARBA" id="ARBA00022692"/>
    </source>
</evidence>
<dbReference type="Pfam" id="PF07679">
    <property type="entry name" value="I-set"/>
    <property type="match status" value="1"/>
</dbReference>
<dbReference type="CDD" id="cd00096">
    <property type="entry name" value="Ig"/>
    <property type="match status" value="1"/>
</dbReference>
<evidence type="ECO:0000256" key="9">
    <source>
        <dbReference type="ARBA" id="ARBA00023319"/>
    </source>
</evidence>
<keyword evidence="3" id="KW-0732">Signal</keyword>
<dbReference type="Proteomes" id="UP000324222">
    <property type="component" value="Unassembled WGS sequence"/>
</dbReference>
<dbReference type="SMART" id="SM00408">
    <property type="entry name" value="IGc2"/>
    <property type="match status" value="2"/>
</dbReference>
<dbReference type="InterPro" id="IPR007110">
    <property type="entry name" value="Ig-like_dom"/>
</dbReference>
<feature type="domain" description="Ig-like" evidence="10">
    <location>
        <begin position="159"/>
        <end position="262"/>
    </location>
</feature>
<dbReference type="Gene3D" id="2.60.40.10">
    <property type="entry name" value="Immunoglobulins"/>
    <property type="match status" value="2"/>
</dbReference>
<reference evidence="11 12" key="1">
    <citation type="submission" date="2019-05" db="EMBL/GenBank/DDBJ databases">
        <title>Another draft genome of Portunus trituberculatus and its Hox gene families provides insights of decapod evolution.</title>
        <authorList>
            <person name="Jeong J.-H."/>
            <person name="Song I."/>
            <person name="Kim S."/>
            <person name="Choi T."/>
            <person name="Kim D."/>
            <person name="Ryu S."/>
            <person name="Kim W."/>
        </authorList>
    </citation>
    <scope>NUCLEOTIDE SEQUENCE [LARGE SCALE GENOMIC DNA]</scope>
    <source>
        <tissue evidence="11">Muscle</tissue>
    </source>
</reference>
<dbReference type="SUPFAM" id="SSF48726">
    <property type="entry name" value="Immunoglobulin"/>
    <property type="match status" value="2"/>
</dbReference>
<evidence type="ECO:0000256" key="1">
    <source>
        <dbReference type="ARBA" id="ARBA00004167"/>
    </source>
</evidence>
<evidence type="ECO:0000313" key="11">
    <source>
        <dbReference type="EMBL" id="MPC16216.1"/>
    </source>
</evidence>
<dbReference type="InterPro" id="IPR013783">
    <property type="entry name" value="Ig-like_fold"/>
</dbReference>
<dbReference type="FunFam" id="2.60.40.10:FF:000017">
    <property type="entry name" value="Down syndrome cell adhesion molecule b"/>
    <property type="match status" value="1"/>
</dbReference>
<keyword evidence="7" id="KW-0472">Membrane</keyword>
<evidence type="ECO:0000256" key="8">
    <source>
        <dbReference type="ARBA" id="ARBA00023157"/>
    </source>
</evidence>
<keyword evidence="9" id="KW-0393">Immunoglobulin domain</keyword>
<evidence type="ECO:0000256" key="4">
    <source>
        <dbReference type="ARBA" id="ARBA00022737"/>
    </source>
</evidence>
<dbReference type="Pfam" id="PF13927">
    <property type="entry name" value="Ig_3"/>
    <property type="match status" value="1"/>
</dbReference>
<keyword evidence="2" id="KW-0812">Transmembrane</keyword>
<feature type="domain" description="Ig-like" evidence="10">
    <location>
        <begin position="68"/>
        <end position="154"/>
    </location>
</feature>
<gene>
    <name evidence="11" type="primary">Ama_3</name>
    <name evidence="11" type="ORF">E2C01_009036</name>
</gene>
<accession>A0A5B7D592</accession>
<dbReference type="GO" id="GO:0050808">
    <property type="term" value="P:synapse organization"/>
    <property type="evidence" value="ECO:0007669"/>
    <property type="project" value="TreeGrafter"/>
</dbReference>
<keyword evidence="5" id="KW-0130">Cell adhesion</keyword>
<protein>
    <submittedName>
        <fullName evidence="11">Protein amalgam</fullName>
    </submittedName>
</protein>
<dbReference type="PROSITE" id="PS50835">
    <property type="entry name" value="IG_LIKE"/>
    <property type="match status" value="2"/>
</dbReference>
<evidence type="ECO:0000259" key="10">
    <source>
        <dbReference type="PROSITE" id="PS50835"/>
    </source>
</evidence>
<dbReference type="InterPro" id="IPR036179">
    <property type="entry name" value="Ig-like_dom_sf"/>
</dbReference>
<evidence type="ECO:0000256" key="5">
    <source>
        <dbReference type="ARBA" id="ARBA00022889"/>
    </source>
</evidence>
<dbReference type="OrthoDB" id="6507807at2759"/>
<dbReference type="GO" id="GO:0005886">
    <property type="term" value="C:plasma membrane"/>
    <property type="evidence" value="ECO:0007669"/>
    <property type="project" value="TreeGrafter"/>
</dbReference>